<dbReference type="RefSeq" id="WP_378580378.1">
    <property type="nucleotide sequence ID" value="NZ_JBHSFQ010000054.1"/>
</dbReference>
<comment type="caution">
    <text evidence="4">The sequence shown here is derived from an EMBL/GenBank/DDBJ whole genome shotgun (WGS) entry which is preliminary data.</text>
</comment>
<reference evidence="5" key="1">
    <citation type="journal article" date="2019" name="Int. J. Syst. Evol. Microbiol.">
        <title>The Global Catalogue of Microorganisms (GCM) 10K type strain sequencing project: providing services to taxonomists for standard genome sequencing and annotation.</title>
        <authorList>
            <consortium name="The Broad Institute Genomics Platform"/>
            <consortium name="The Broad Institute Genome Sequencing Center for Infectious Disease"/>
            <person name="Wu L."/>
            <person name="Ma J."/>
        </authorList>
    </citation>
    <scope>NUCLEOTIDE SEQUENCE [LARGE SCALE GENOMIC DNA]</scope>
    <source>
        <strain evidence="5">XZYJ18</strain>
    </source>
</reference>
<evidence type="ECO:0000256" key="1">
    <source>
        <dbReference type="SAM" id="MobiDB-lite"/>
    </source>
</evidence>
<feature type="transmembrane region" description="Helical" evidence="2">
    <location>
        <begin position="78"/>
        <end position="101"/>
    </location>
</feature>
<dbReference type="Pfam" id="PF08305">
    <property type="entry name" value="NPCBM"/>
    <property type="match status" value="1"/>
</dbReference>
<feature type="domain" description="Glycosyl hydrolase family 98 putative carbohydrate-binding module" evidence="3">
    <location>
        <begin position="178"/>
        <end position="280"/>
    </location>
</feature>
<keyword evidence="2" id="KW-1133">Transmembrane helix</keyword>
<dbReference type="InterPro" id="IPR008979">
    <property type="entry name" value="Galactose-bd-like_sf"/>
</dbReference>
<dbReference type="Proteomes" id="UP001595923">
    <property type="component" value="Unassembled WGS sequence"/>
</dbReference>
<feature type="non-terminal residue" evidence="4">
    <location>
        <position position="1"/>
    </location>
</feature>
<evidence type="ECO:0000313" key="5">
    <source>
        <dbReference type="Proteomes" id="UP001595923"/>
    </source>
</evidence>
<keyword evidence="2" id="KW-0472">Membrane</keyword>
<feature type="region of interest" description="Disordered" evidence="1">
    <location>
        <begin position="115"/>
        <end position="174"/>
    </location>
</feature>
<evidence type="ECO:0000259" key="3">
    <source>
        <dbReference type="Pfam" id="PF08305"/>
    </source>
</evidence>
<dbReference type="EMBL" id="JBHSFQ010000054">
    <property type="protein sequence ID" value="MFC4565939.1"/>
    <property type="molecule type" value="Genomic_DNA"/>
</dbReference>
<keyword evidence="2" id="KW-0812">Transmembrane</keyword>
<feature type="compositionally biased region" description="Basic and acidic residues" evidence="1">
    <location>
        <begin position="151"/>
        <end position="162"/>
    </location>
</feature>
<gene>
    <name evidence="4" type="ORF">ACFO4E_29140</name>
</gene>
<sequence>RPPTGRWEAGAGRAAPPGPAGPPPASHRPVGGLRGAPSPQPAWSTPAPASAVRSGPPGAPGAGGAPAPGPGKPRRGRLLAGTAFVAVLFLVLGAGGTYVALDRLGMLAAPADDLQAGPAPAAEPSAAGDERPAGGPAASPSPSAGEAPSGQREDPDELRLASEEPVNETTDYRSTLATVNAEDYDEALSVEASCGDYTAEYNLGRDYEGFAAVVGLGDDSPRGEATFTVIGDGKQLETKTLGLGEDADLEVDVTSVLRLELVTEVECSSGAVAAVWAEPVVSR</sequence>
<evidence type="ECO:0000313" key="4">
    <source>
        <dbReference type="EMBL" id="MFC4565939.1"/>
    </source>
</evidence>
<dbReference type="Gene3D" id="2.60.120.1060">
    <property type="entry name" value="NPCBM/NEW2 domain"/>
    <property type="match status" value="1"/>
</dbReference>
<proteinExistence type="predicted"/>
<dbReference type="SUPFAM" id="SSF49785">
    <property type="entry name" value="Galactose-binding domain-like"/>
    <property type="match status" value="1"/>
</dbReference>
<organism evidence="4 5">
    <name type="scientific">Nocardiopsis mangrovi</name>
    <dbReference type="NCBI Taxonomy" id="1179818"/>
    <lineage>
        <taxon>Bacteria</taxon>
        <taxon>Bacillati</taxon>
        <taxon>Actinomycetota</taxon>
        <taxon>Actinomycetes</taxon>
        <taxon>Streptosporangiales</taxon>
        <taxon>Nocardiopsidaceae</taxon>
        <taxon>Nocardiopsis</taxon>
    </lineage>
</organism>
<protein>
    <submittedName>
        <fullName evidence="4">NPCBM/NEW2 domain-containing protein</fullName>
    </submittedName>
</protein>
<feature type="compositionally biased region" description="Low complexity" evidence="1">
    <location>
        <begin position="116"/>
        <end position="150"/>
    </location>
</feature>
<feature type="compositionally biased region" description="Pro residues" evidence="1">
    <location>
        <begin position="16"/>
        <end position="26"/>
    </location>
</feature>
<feature type="compositionally biased region" description="Low complexity" evidence="1">
    <location>
        <begin position="46"/>
        <end position="56"/>
    </location>
</feature>
<dbReference type="InterPro" id="IPR013222">
    <property type="entry name" value="Glyco_hyd_98_carb-bd"/>
</dbReference>
<accession>A0ABV9E706</accession>
<name>A0ABV9E706_9ACTN</name>
<evidence type="ECO:0000256" key="2">
    <source>
        <dbReference type="SAM" id="Phobius"/>
    </source>
</evidence>
<feature type="region of interest" description="Disordered" evidence="1">
    <location>
        <begin position="1"/>
        <end position="75"/>
    </location>
</feature>
<dbReference type="InterPro" id="IPR038637">
    <property type="entry name" value="NPCBM_sf"/>
</dbReference>
<keyword evidence="5" id="KW-1185">Reference proteome</keyword>